<dbReference type="Pfam" id="PF08298">
    <property type="entry name" value="AAA_PrkA"/>
    <property type="match status" value="1"/>
</dbReference>
<accession>A0A1V4IPJ5</accession>
<proteinExistence type="predicted"/>
<gene>
    <name evidence="2" type="ORF">CLCHR_23550</name>
</gene>
<organism evidence="2 3">
    <name type="scientific">Clostridium chromiireducens</name>
    <dbReference type="NCBI Taxonomy" id="225345"/>
    <lineage>
        <taxon>Bacteria</taxon>
        <taxon>Bacillati</taxon>
        <taxon>Bacillota</taxon>
        <taxon>Clostridia</taxon>
        <taxon>Eubacteriales</taxon>
        <taxon>Clostridiaceae</taxon>
        <taxon>Clostridium</taxon>
    </lineage>
</organism>
<evidence type="ECO:0000313" key="3">
    <source>
        <dbReference type="Proteomes" id="UP000191056"/>
    </source>
</evidence>
<name>A0A1V4IPJ5_9CLOT</name>
<evidence type="ECO:0000313" key="2">
    <source>
        <dbReference type="EMBL" id="OPJ61740.1"/>
    </source>
</evidence>
<dbReference type="SMART" id="SM00763">
    <property type="entry name" value="AAA_PrkA"/>
    <property type="match status" value="1"/>
</dbReference>
<dbReference type="SUPFAM" id="SSF52540">
    <property type="entry name" value="P-loop containing nucleoside triphosphate hydrolases"/>
    <property type="match status" value="1"/>
</dbReference>
<protein>
    <submittedName>
        <fullName evidence="2">PrkA AAA domain protein</fullName>
    </submittedName>
</protein>
<dbReference type="InterPro" id="IPR010650">
    <property type="entry name" value="PrkA_C"/>
</dbReference>
<evidence type="ECO:0000259" key="1">
    <source>
        <dbReference type="SMART" id="SM00763"/>
    </source>
</evidence>
<dbReference type="GO" id="GO:0004672">
    <property type="term" value="F:protein kinase activity"/>
    <property type="evidence" value="ECO:0007669"/>
    <property type="project" value="InterPro"/>
</dbReference>
<sequence length="642" mass="73325">MSMNFREFIEIDREKYNTQKFEGNFLDYLELVRENPEMVKLAHKRLHEMIMSKGVEELKAEENPRVRKIYGNDLIRRYGFFKDDFFGIDKVIMKLASYFKSAAMKGEEARQVLYLVGPVGAGKSSIVESLKSALESCESVFSLKGCPMHEEPLHLIPKHLRPKFEEMLGVQIEGDLCPVCRYRLVHELKGVYEDFPVERTGFSIRSRKGIGVVPPVDPNNQDTSILTGSVDISKMDLYSEDDPRIFSLNGAFNVGNRGLVEFIEVFKNDVEYLHTIITATQEKSVPSPGKGSMIYFDGVIVAHSNEAEWNKFKSDHTNEAILDRIVKVEVPYCLELDEEVKIYEKIIKKSNFKAHIAPHTIKIAAMFAILSRLTPSAKVDGMTKLKIYNGEEIVEKGTTKKIDIGELREEAGQYEGMKGISTRFIIKAIDNALSESGQDCINPLSIMESIIKSVKELDIAADDKKKYLGFIQDNIRKEYNKILEREITKAFIHSFREQAESLFNNYIDNAEAYVNKTKIKDGSTGEELNPDEEFMRSIEEQIGVYAASAKGFRSDVTSYMFYIVRNGGRLDYTSYEPLKEAIEKKLTASVKDLSRIITKSKVRDKDQAEKYDSMVEEMKRNGYCLHCCDVILKYAANNLWRD</sequence>
<dbReference type="PANTHER" id="PTHR30267">
    <property type="entry name" value="PROTEIN KINASE PRKA"/>
    <property type="match status" value="1"/>
</dbReference>
<dbReference type="InterPro" id="IPR013153">
    <property type="entry name" value="Prk_AAA"/>
</dbReference>
<dbReference type="Gene3D" id="3.40.50.300">
    <property type="entry name" value="P-loop containing nucleotide triphosphate hydrolases"/>
    <property type="match status" value="1"/>
</dbReference>
<dbReference type="PANTHER" id="PTHR30267:SF2">
    <property type="entry name" value="PROTEIN PRKA"/>
    <property type="match status" value="1"/>
</dbReference>
<keyword evidence="3" id="KW-1185">Reference proteome</keyword>
<dbReference type="Proteomes" id="UP000191056">
    <property type="component" value="Unassembled WGS sequence"/>
</dbReference>
<dbReference type="PIRSF" id="PIRSF000549">
    <property type="entry name" value="Ser_prot_kin"/>
    <property type="match status" value="1"/>
</dbReference>
<dbReference type="Pfam" id="PF06798">
    <property type="entry name" value="PrkA"/>
    <property type="match status" value="1"/>
</dbReference>
<dbReference type="STRING" id="225345.CLCHR_23550"/>
<reference evidence="2 3" key="1">
    <citation type="submission" date="2017-03" db="EMBL/GenBank/DDBJ databases">
        <title>Genome sequence of Clostridium chromiireducens DSM 23318.</title>
        <authorList>
            <person name="Poehlein A."/>
            <person name="Daniel R."/>
        </authorList>
    </citation>
    <scope>NUCLEOTIDE SEQUENCE [LARGE SCALE GENOMIC DNA]</scope>
    <source>
        <strain evidence="2 3">DSM 23318</strain>
    </source>
</reference>
<feature type="domain" description="PrkA AAA" evidence="1">
    <location>
        <begin position="23"/>
        <end position="380"/>
    </location>
</feature>
<dbReference type="InterPro" id="IPR027417">
    <property type="entry name" value="P-loop_NTPase"/>
</dbReference>
<dbReference type="InterPro" id="IPR016230">
    <property type="entry name" value="PrkA/YeaG"/>
</dbReference>
<dbReference type="AlphaFoldDB" id="A0A1V4IPJ5"/>
<comment type="caution">
    <text evidence="2">The sequence shown here is derived from an EMBL/GenBank/DDBJ whole genome shotgun (WGS) entry which is preliminary data.</text>
</comment>
<dbReference type="EMBL" id="MZGT01000028">
    <property type="protein sequence ID" value="OPJ61740.1"/>
    <property type="molecule type" value="Genomic_DNA"/>
</dbReference>